<gene>
    <name evidence="6" type="ORF">N864_14795</name>
</gene>
<dbReference type="CDD" id="cd07043">
    <property type="entry name" value="STAS_anti-anti-sigma_factors"/>
    <property type="match status" value="1"/>
</dbReference>
<feature type="domain" description="STAS" evidence="5">
    <location>
        <begin position="3"/>
        <end position="112"/>
    </location>
</feature>
<evidence type="ECO:0000313" key="7">
    <source>
        <dbReference type="Proteomes" id="UP000019494"/>
    </source>
</evidence>
<organism evidence="6 7">
    <name type="scientific">Intrasporangium chromatireducens Q5-1</name>
    <dbReference type="NCBI Taxonomy" id="584657"/>
    <lineage>
        <taxon>Bacteria</taxon>
        <taxon>Bacillati</taxon>
        <taxon>Actinomycetota</taxon>
        <taxon>Actinomycetes</taxon>
        <taxon>Micrococcales</taxon>
        <taxon>Intrasporangiaceae</taxon>
        <taxon>Intrasporangium</taxon>
    </lineage>
</organism>
<dbReference type="InterPro" id="IPR003658">
    <property type="entry name" value="Anti-sigma_ant"/>
</dbReference>
<keyword evidence="2" id="KW-0597">Phosphoprotein</keyword>
<evidence type="ECO:0000256" key="3">
    <source>
        <dbReference type="ARBA" id="ARBA00024670"/>
    </source>
</evidence>
<dbReference type="Pfam" id="PF01740">
    <property type="entry name" value="STAS"/>
    <property type="match status" value="1"/>
</dbReference>
<dbReference type="OrthoDB" id="9793697at2"/>
<dbReference type="SUPFAM" id="SSF52091">
    <property type="entry name" value="SpoIIaa-like"/>
    <property type="match status" value="1"/>
</dbReference>
<dbReference type="Proteomes" id="UP000019494">
    <property type="component" value="Unassembled WGS sequence"/>
</dbReference>
<dbReference type="NCBIfam" id="TIGR00377">
    <property type="entry name" value="ant_ant_sig"/>
    <property type="match status" value="1"/>
</dbReference>
<comment type="similarity">
    <text evidence="1 4">Belongs to the anti-sigma-factor antagonist family.</text>
</comment>
<evidence type="ECO:0000313" key="6">
    <source>
        <dbReference type="EMBL" id="EWT04296.1"/>
    </source>
</evidence>
<accession>W9GDK9</accession>
<dbReference type="PROSITE" id="PS50801">
    <property type="entry name" value="STAS"/>
    <property type="match status" value="1"/>
</dbReference>
<dbReference type="InterPro" id="IPR036513">
    <property type="entry name" value="STAS_dom_sf"/>
</dbReference>
<dbReference type="AlphaFoldDB" id="W9GDK9"/>
<comment type="function">
    <text evidence="3">Positive regulator of sigma-B activity. Non-phosphorylated RsbV binds to RsbW, preventing its association with sigma-B. When phosphorylated, releases RsbW, which is then free to complex with and inactivate sigma-B.</text>
</comment>
<reference evidence="7" key="1">
    <citation type="submission" date="2013-08" db="EMBL/GenBank/DDBJ databases">
        <title>Intrasporangium oryzae NRRL B-24470.</title>
        <authorList>
            <person name="Liu H."/>
            <person name="Wang G."/>
        </authorList>
    </citation>
    <scope>NUCLEOTIDE SEQUENCE [LARGE SCALE GENOMIC DNA]</scope>
    <source>
        <strain evidence="7">Q5-1</strain>
    </source>
</reference>
<name>W9GDK9_9MICO</name>
<sequence length="137" mass="14335">MDLSIDRADQGDHTVVSLGGEIDVYTAPFVRERLDEAVHAGRINLVVDLTGVRFLDSTGLGVLVGRLKLTRSLGGSLRLVGTDDRVLKVFSITGLDKVFEMHETLEEALAAADAADTADADGARAAAAPVQSSDSGA</sequence>
<dbReference type="InterPro" id="IPR002645">
    <property type="entry name" value="STAS_dom"/>
</dbReference>
<proteinExistence type="inferred from homology"/>
<dbReference type="PATRIC" id="fig|584657.3.peg.3829"/>
<dbReference type="EMBL" id="AWQS01000276">
    <property type="protein sequence ID" value="EWT04296.1"/>
    <property type="molecule type" value="Genomic_DNA"/>
</dbReference>
<evidence type="ECO:0000259" key="5">
    <source>
        <dbReference type="PROSITE" id="PS50801"/>
    </source>
</evidence>
<dbReference type="GO" id="GO:0043856">
    <property type="term" value="F:anti-sigma factor antagonist activity"/>
    <property type="evidence" value="ECO:0007669"/>
    <property type="project" value="InterPro"/>
</dbReference>
<protein>
    <recommendedName>
        <fullName evidence="4">Anti-sigma factor antagonist</fullName>
    </recommendedName>
</protein>
<dbReference type="FunFam" id="3.30.750.24:FF:000001">
    <property type="entry name" value="Anti-sigma factor antagonist"/>
    <property type="match status" value="1"/>
</dbReference>
<evidence type="ECO:0000256" key="2">
    <source>
        <dbReference type="ARBA" id="ARBA00022553"/>
    </source>
</evidence>
<dbReference type="PANTHER" id="PTHR33495">
    <property type="entry name" value="ANTI-SIGMA FACTOR ANTAGONIST TM_1081-RELATED-RELATED"/>
    <property type="match status" value="1"/>
</dbReference>
<dbReference type="PANTHER" id="PTHR33495:SF2">
    <property type="entry name" value="ANTI-SIGMA FACTOR ANTAGONIST TM_1081-RELATED"/>
    <property type="match status" value="1"/>
</dbReference>
<keyword evidence="7" id="KW-1185">Reference proteome</keyword>
<evidence type="ECO:0000256" key="1">
    <source>
        <dbReference type="ARBA" id="ARBA00009013"/>
    </source>
</evidence>
<comment type="caution">
    <text evidence="6">The sequence shown here is derived from an EMBL/GenBank/DDBJ whole genome shotgun (WGS) entry which is preliminary data.</text>
</comment>
<dbReference type="Gene3D" id="3.30.750.24">
    <property type="entry name" value="STAS domain"/>
    <property type="match status" value="1"/>
</dbReference>
<dbReference type="RefSeq" id="WP_051518822.1">
    <property type="nucleotide sequence ID" value="NZ_AWQS01000276.1"/>
</dbReference>
<evidence type="ECO:0000256" key="4">
    <source>
        <dbReference type="RuleBase" id="RU003749"/>
    </source>
</evidence>